<protein>
    <submittedName>
        <fullName evidence="7">Histone deacetylase family protein</fullName>
    </submittedName>
</protein>
<keyword evidence="3" id="KW-0479">Metal-binding</keyword>
<dbReference type="PANTHER" id="PTHR10625:SF17">
    <property type="entry name" value="HISTONE DEACETYLASE 8"/>
    <property type="match status" value="1"/>
</dbReference>
<dbReference type="PANTHER" id="PTHR10625">
    <property type="entry name" value="HISTONE DEACETYLASE HDAC1-RELATED"/>
    <property type="match status" value="1"/>
</dbReference>
<gene>
    <name evidence="7" type="ORF">ACFOMF_12090</name>
</gene>
<dbReference type="Pfam" id="PF00850">
    <property type="entry name" value="Hist_deacetyl"/>
    <property type="match status" value="1"/>
</dbReference>
<evidence type="ECO:0000256" key="5">
    <source>
        <dbReference type="ARBA" id="ARBA00022833"/>
    </source>
</evidence>
<dbReference type="EMBL" id="JBHRXZ010000022">
    <property type="protein sequence ID" value="MFC3608519.1"/>
    <property type="molecule type" value="Genomic_DNA"/>
</dbReference>
<evidence type="ECO:0000256" key="2">
    <source>
        <dbReference type="ARBA" id="ARBA00005947"/>
    </source>
</evidence>
<organism evidence="7 8">
    <name type="scientific">Stutzerimonas tarimensis</name>
    <dbReference type="NCBI Taxonomy" id="1507735"/>
    <lineage>
        <taxon>Bacteria</taxon>
        <taxon>Pseudomonadati</taxon>
        <taxon>Pseudomonadota</taxon>
        <taxon>Gammaproteobacteria</taxon>
        <taxon>Pseudomonadales</taxon>
        <taxon>Pseudomonadaceae</taxon>
        <taxon>Stutzerimonas</taxon>
    </lineage>
</organism>
<evidence type="ECO:0000256" key="4">
    <source>
        <dbReference type="ARBA" id="ARBA00022801"/>
    </source>
</evidence>
<comment type="similarity">
    <text evidence="2">Belongs to the histone deacetylase family.</text>
</comment>
<evidence type="ECO:0000256" key="3">
    <source>
        <dbReference type="ARBA" id="ARBA00022723"/>
    </source>
</evidence>
<sequence>MLTFYSEEHRLHHGRCELIDGELKPCFEMPARADQVLARVRQRRLGEVREPADFGLAPLLRSHTDDYLAFLKGAWARWSAAGNSADLLPFTWPARSLRGVRPESLHGQLGYYSFDAGAPITAGTWQAVYGAAQVALSGQQAIADGATSAFALCRPPGHHAGADLMGGYCYLNNAAIAAQAFLDQGCARVAILDVDYHHGNGTQSIFYRRDDVLFTSIHGDPRAEFPFFLGYTDETGEGAGEGHNFNLPLPAGSAWDVWSAALEAACRQIERYAPDVLVVSLGVDTFKDDPISQFRLDSPDYLRMGERIARLGAPTLFVMEGGYAVAEIGVNAVNVLEGFQGAFASQRRDS</sequence>
<dbReference type="InterPro" id="IPR000286">
    <property type="entry name" value="HDACs"/>
</dbReference>
<dbReference type="Proteomes" id="UP001595630">
    <property type="component" value="Unassembled WGS sequence"/>
</dbReference>
<evidence type="ECO:0000256" key="1">
    <source>
        <dbReference type="ARBA" id="ARBA00001947"/>
    </source>
</evidence>
<dbReference type="Gene3D" id="3.40.800.20">
    <property type="entry name" value="Histone deacetylase domain"/>
    <property type="match status" value="1"/>
</dbReference>
<dbReference type="PRINTS" id="PR01270">
    <property type="entry name" value="HDASUPER"/>
</dbReference>
<proteinExistence type="inferred from homology"/>
<dbReference type="InterPro" id="IPR023696">
    <property type="entry name" value="Ureohydrolase_dom_sf"/>
</dbReference>
<dbReference type="InterPro" id="IPR037138">
    <property type="entry name" value="His_deacetylse_dom_sf"/>
</dbReference>
<dbReference type="RefSeq" id="WP_386365127.1">
    <property type="nucleotide sequence ID" value="NZ_JBHRXZ010000022.1"/>
</dbReference>
<keyword evidence="4" id="KW-0378">Hydrolase</keyword>
<evidence type="ECO:0000259" key="6">
    <source>
        <dbReference type="Pfam" id="PF00850"/>
    </source>
</evidence>
<reference evidence="8" key="1">
    <citation type="journal article" date="2019" name="Int. J. Syst. Evol. Microbiol.">
        <title>The Global Catalogue of Microorganisms (GCM) 10K type strain sequencing project: providing services to taxonomists for standard genome sequencing and annotation.</title>
        <authorList>
            <consortium name="The Broad Institute Genomics Platform"/>
            <consortium name="The Broad Institute Genome Sequencing Center for Infectious Disease"/>
            <person name="Wu L."/>
            <person name="Ma J."/>
        </authorList>
    </citation>
    <scope>NUCLEOTIDE SEQUENCE [LARGE SCALE GENOMIC DNA]</scope>
    <source>
        <strain evidence="8">KCTC 42447</strain>
    </source>
</reference>
<dbReference type="CDD" id="cd10001">
    <property type="entry name" value="HDAC_classII_APAH"/>
    <property type="match status" value="1"/>
</dbReference>
<comment type="caution">
    <text evidence="7">The sequence shown here is derived from an EMBL/GenBank/DDBJ whole genome shotgun (WGS) entry which is preliminary data.</text>
</comment>
<keyword evidence="8" id="KW-1185">Reference proteome</keyword>
<keyword evidence="5" id="KW-0862">Zinc</keyword>
<comment type="cofactor">
    <cofactor evidence="1">
        <name>Zn(2+)</name>
        <dbReference type="ChEBI" id="CHEBI:29105"/>
    </cofactor>
</comment>
<feature type="domain" description="Histone deacetylase" evidence="6">
    <location>
        <begin position="28"/>
        <end position="336"/>
    </location>
</feature>
<name>A0ABV7T5N3_9GAMM</name>
<evidence type="ECO:0000313" key="8">
    <source>
        <dbReference type="Proteomes" id="UP001595630"/>
    </source>
</evidence>
<dbReference type="InterPro" id="IPR023801">
    <property type="entry name" value="His_deacetylse_dom"/>
</dbReference>
<evidence type="ECO:0000313" key="7">
    <source>
        <dbReference type="EMBL" id="MFC3608519.1"/>
    </source>
</evidence>
<accession>A0ABV7T5N3</accession>
<dbReference type="SUPFAM" id="SSF52768">
    <property type="entry name" value="Arginase/deacetylase"/>
    <property type="match status" value="1"/>
</dbReference>